<dbReference type="EMBL" id="JAPHNI010000378">
    <property type="protein sequence ID" value="KAJ8111745.1"/>
    <property type="molecule type" value="Genomic_DNA"/>
</dbReference>
<gene>
    <name evidence="1" type="ORF">OPT61_g5731</name>
</gene>
<dbReference type="Proteomes" id="UP001153331">
    <property type="component" value="Unassembled WGS sequence"/>
</dbReference>
<evidence type="ECO:0000313" key="1">
    <source>
        <dbReference type="EMBL" id="KAJ8111745.1"/>
    </source>
</evidence>
<proteinExistence type="predicted"/>
<protein>
    <submittedName>
        <fullName evidence="1">Uncharacterized protein</fullName>
    </submittedName>
</protein>
<evidence type="ECO:0000313" key="2">
    <source>
        <dbReference type="Proteomes" id="UP001153331"/>
    </source>
</evidence>
<comment type="caution">
    <text evidence="1">The sequence shown here is derived from an EMBL/GenBank/DDBJ whole genome shotgun (WGS) entry which is preliminary data.</text>
</comment>
<organism evidence="1 2">
    <name type="scientific">Boeremia exigua</name>
    <dbReference type="NCBI Taxonomy" id="749465"/>
    <lineage>
        <taxon>Eukaryota</taxon>
        <taxon>Fungi</taxon>
        <taxon>Dikarya</taxon>
        <taxon>Ascomycota</taxon>
        <taxon>Pezizomycotina</taxon>
        <taxon>Dothideomycetes</taxon>
        <taxon>Pleosporomycetidae</taxon>
        <taxon>Pleosporales</taxon>
        <taxon>Pleosporineae</taxon>
        <taxon>Didymellaceae</taxon>
        <taxon>Boeremia</taxon>
    </lineage>
</organism>
<accession>A0ACC2I9A5</accession>
<sequence>MKLLIMILTCSSAMMPLASPVPWVPEWEHPKIEDMASYECALQTSGLNTSAVQMLGSNGIDSRGYRLRVSLSQVLACITRQVDEIVPHLSAIMEAFDPPLRIDEACRSAVDGGTPEQRSRGAAKHIGGVKVDWSLVRVEIL</sequence>
<reference evidence="1" key="1">
    <citation type="submission" date="2022-11" db="EMBL/GenBank/DDBJ databases">
        <title>Genome Sequence of Boeremia exigua.</title>
        <authorList>
            <person name="Buettner E."/>
        </authorList>
    </citation>
    <scope>NUCLEOTIDE SEQUENCE</scope>
    <source>
        <strain evidence="1">CU02</strain>
    </source>
</reference>
<name>A0ACC2I9A5_9PLEO</name>
<keyword evidence="2" id="KW-1185">Reference proteome</keyword>